<accession>A0A0B7NU59</accession>
<gene>
    <name evidence="1" type="primary">PARPA_13357.1 scaffold 46804</name>
</gene>
<dbReference type="EMBL" id="LN734002">
    <property type="protein sequence ID" value="CEP19045.1"/>
    <property type="molecule type" value="Genomic_DNA"/>
</dbReference>
<organism evidence="1 2">
    <name type="scientific">Parasitella parasitica</name>
    <dbReference type="NCBI Taxonomy" id="35722"/>
    <lineage>
        <taxon>Eukaryota</taxon>
        <taxon>Fungi</taxon>
        <taxon>Fungi incertae sedis</taxon>
        <taxon>Mucoromycota</taxon>
        <taxon>Mucoromycotina</taxon>
        <taxon>Mucoromycetes</taxon>
        <taxon>Mucorales</taxon>
        <taxon>Mucorineae</taxon>
        <taxon>Mucoraceae</taxon>
        <taxon>Parasitella</taxon>
    </lineage>
</organism>
<dbReference type="AlphaFoldDB" id="A0A0B7NU59"/>
<name>A0A0B7NU59_9FUNG</name>
<reference evidence="1 2" key="1">
    <citation type="submission" date="2014-09" db="EMBL/GenBank/DDBJ databases">
        <authorList>
            <person name="Ellenberger Sabrina"/>
        </authorList>
    </citation>
    <scope>NUCLEOTIDE SEQUENCE [LARGE SCALE GENOMIC DNA]</scope>
    <source>
        <strain evidence="1 2">CBS 412.66</strain>
    </source>
</reference>
<keyword evidence="2" id="KW-1185">Reference proteome</keyword>
<sequence>MPVLINKSAVEEMVSIKEKFESESVELEPCMEWADLENFEFPGDYRLYLLNVGNGVGAGSPCQEGVLEFGSTSSGYPLTSTDILTMLGKPFPYEDEHIVNEDKHITSRQNGDNLARE</sequence>
<evidence type="ECO:0000313" key="1">
    <source>
        <dbReference type="EMBL" id="CEP19045.1"/>
    </source>
</evidence>
<proteinExistence type="predicted"/>
<evidence type="ECO:0000313" key="2">
    <source>
        <dbReference type="Proteomes" id="UP000054107"/>
    </source>
</evidence>
<dbReference type="Proteomes" id="UP000054107">
    <property type="component" value="Unassembled WGS sequence"/>
</dbReference>
<dbReference type="OrthoDB" id="2212691at2759"/>
<protein>
    <submittedName>
        <fullName evidence="1">Uncharacterized protein</fullName>
    </submittedName>
</protein>